<feature type="non-terminal residue" evidence="11">
    <location>
        <position position="453"/>
    </location>
</feature>
<dbReference type="EC" id="3.4.24.-" evidence="10"/>
<dbReference type="GO" id="GO:0005737">
    <property type="term" value="C:cytoplasm"/>
    <property type="evidence" value="ECO:0007669"/>
    <property type="project" value="TreeGrafter"/>
</dbReference>
<dbReference type="InterPro" id="IPR001577">
    <property type="entry name" value="Peptidase_M8"/>
</dbReference>
<reference evidence="11" key="1">
    <citation type="journal article" date="2019" name="bioRxiv">
        <title>The Genome of the Zebra Mussel, Dreissena polymorpha: A Resource for Invasive Species Research.</title>
        <authorList>
            <person name="McCartney M.A."/>
            <person name="Auch B."/>
            <person name="Kono T."/>
            <person name="Mallez S."/>
            <person name="Zhang Y."/>
            <person name="Obille A."/>
            <person name="Becker A."/>
            <person name="Abrahante J.E."/>
            <person name="Garbe J."/>
            <person name="Badalamenti J.P."/>
            <person name="Herman A."/>
            <person name="Mangelson H."/>
            <person name="Liachko I."/>
            <person name="Sullivan S."/>
            <person name="Sone E.D."/>
            <person name="Koren S."/>
            <person name="Silverstein K.A.T."/>
            <person name="Beckman K.B."/>
            <person name="Gohl D.M."/>
        </authorList>
    </citation>
    <scope>NUCLEOTIDE SEQUENCE</scope>
    <source>
        <strain evidence="11">Duluth1</strain>
        <tissue evidence="11">Whole animal</tissue>
    </source>
</reference>
<dbReference type="GO" id="GO:0046872">
    <property type="term" value="F:metal ion binding"/>
    <property type="evidence" value="ECO:0007669"/>
    <property type="project" value="UniProtKB-KW"/>
</dbReference>
<evidence type="ECO:0000313" key="11">
    <source>
        <dbReference type="EMBL" id="KAH3704021.1"/>
    </source>
</evidence>
<dbReference type="SUPFAM" id="SSF55486">
    <property type="entry name" value="Metalloproteases ('zincins'), catalytic domain"/>
    <property type="match status" value="1"/>
</dbReference>
<dbReference type="GO" id="GO:0006508">
    <property type="term" value="P:proteolysis"/>
    <property type="evidence" value="ECO:0007669"/>
    <property type="project" value="UniProtKB-KW"/>
</dbReference>
<dbReference type="Gene3D" id="2.10.55.10">
    <property type="entry name" value="Leishmanolysin domain 3"/>
    <property type="match status" value="1"/>
</dbReference>
<protein>
    <recommendedName>
        <fullName evidence="7 10">Leishmanolysin-like peptidase</fullName>
        <ecNumber evidence="10">3.4.24.-</ecNumber>
    </recommendedName>
</protein>
<gene>
    <name evidence="11" type="ORF">DPMN_079076</name>
</gene>
<dbReference type="Pfam" id="PF01457">
    <property type="entry name" value="Peptidase_M8"/>
    <property type="match status" value="1"/>
</dbReference>
<dbReference type="Gene3D" id="2.30.34.10">
    <property type="entry name" value="Leishmanolysin domain 4"/>
    <property type="match status" value="1"/>
</dbReference>
<reference evidence="11" key="2">
    <citation type="submission" date="2020-11" db="EMBL/GenBank/DDBJ databases">
        <authorList>
            <person name="McCartney M.A."/>
            <person name="Auch B."/>
            <person name="Kono T."/>
            <person name="Mallez S."/>
            <person name="Becker A."/>
            <person name="Gohl D.M."/>
            <person name="Silverstein K.A.T."/>
            <person name="Koren S."/>
            <person name="Bechman K.B."/>
            <person name="Herman A."/>
            <person name="Abrahante J.E."/>
            <person name="Garbe J."/>
        </authorList>
    </citation>
    <scope>NUCLEOTIDE SEQUENCE</scope>
    <source>
        <strain evidence="11">Duluth1</strain>
        <tissue evidence="11">Whole animal</tissue>
    </source>
</reference>
<evidence type="ECO:0000256" key="3">
    <source>
        <dbReference type="ARBA" id="ARBA00022723"/>
    </source>
</evidence>
<keyword evidence="12" id="KW-1185">Reference proteome</keyword>
<proteinExistence type="inferred from homology"/>
<evidence type="ECO:0000256" key="4">
    <source>
        <dbReference type="ARBA" id="ARBA00022801"/>
    </source>
</evidence>
<evidence type="ECO:0000313" key="12">
    <source>
        <dbReference type="Proteomes" id="UP000828390"/>
    </source>
</evidence>
<comment type="similarity">
    <text evidence="1 10">Belongs to the peptidase M8 family.</text>
</comment>
<evidence type="ECO:0000256" key="9">
    <source>
        <dbReference type="PIRSR" id="PIRSR601577-2"/>
    </source>
</evidence>
<dbReference type="FunFam" id="3.90.132.10:FF:000001">
    <property type="entry name" value="leishmanolysin-like peptidase isoform X2"/>
    <property type="match status" value="1"/>
</dbReference>
<dbReference type="AlphaFoldDB" id="A0A9D3YT32"/>
<evidence type="ECO:0000256" key="6">
    <source>
        <dbReference type="ARBA" id="ARBA00023049"/>
    </source>
</evidence>
<dbReference type="GO" id="GO:0004222">
    <property type="term" value="F:metalloendopeptidase activity"/>
    <property type="evidence" value="ECO:0007669"/>
    <property type="project" value="UniProtKB-UniRule"/>
</dbReference>
<evidence type="ECO:0000256" key="10">
    <source>
        <dbReference type="RuleBase" id="RU366077"/>
    </source>
</evidence>
<dbReference type="Proteomes" id="UP000828390">
    <property type="component" value="Unassembled WGS sequence"/>
</dbReference>
<evidence type="ECO:0000256" key="1">
    <source>
        <dbReference type="ARBA" id="ARBA00005860"/>
    </source>
</evidence>
<evidence type="ECO:0000256" key="8">
    <source>
        <dbReference type="PIRSR" id="PIRSR601577-1"/>
    </source>
</evidence>
<evidence type="ECO:0000256" key="5">
    <source>
        <dbReference type="ARBA" id="ARBA00022833"/>
    </source>
</evidence>
<feature type="binding site" evidence="9">
    <location>
        <position position="29"/>
    </location>
    <ligand>
        <name>Zn(2+)</name>
        <dbReference type="ChEBI" id="CHEBI:29105"/>
        <note>catalytic</note>
    </ligand>
</feature>
<comment type="cofactor">
    <cofactor evidence="9 10">
        <name>Zn(2+)</name>
        <dbReference type="ChEBI" id="CHEBI:29105"/>
    </cofactor>
    <text evidence="9 10">Binds 1 zinc ion per subunit.</text>
</comment>
<keyword evidence="5 9" id="KW-0862">Zinc</keyword>
<dbReference type="EMBL" id="JAIWYP010000015">
    <property type="protein sequence ID" value="KAH3704021.1"/>
    <property type="molecule type" value="Genomic_DNA"/>
</dbReference>
<dbReference type="PANTHER" id="PTHR10942">
    <property type="entry name" value="LEISHMANOLYSIN-LIKE PEPTIDASE"/>
    <property type="match status" value="1"/>
</dbReference>
<feature type="active site" evidence="8">
    <location>
        <position position="30"/>
    </location>
</feature>
<dbReference type="PANTHER" id="PTHR10942:SF0">
    <property type="entry name" value="LEISHMANOLYSIN-LIKE PEPTIDASE"/>
    <property type="match status" value="1"/>
</dbReference>
<feature type="binding site" evidence="9">
    <location>
        <position position="33"/>
    </location>
    <ligand>
        <name>Zn(2+)</name>
        <dbReference type="ChEBI" id="CHEBI:29105"/>
        <note>catalytic</note>
    </ligand>
</feature>
<name>A0A9D3YT32_DREPO</name>
<keyword evidence="6 9" id="KW-0482">Metalloprotease</keyword>
<keyword evidence="3 9" id="KW-0479">Metal-binding</keyword>
<comment type="caution">
    <text evidence="11">The sequence shown here is derived from an EMBL/GenBank/DDBJ whole genome shotgun (WGS) entry which is preliminary data.</text>
</comment>
<dbReference type="GO" id="GO:0007155">
    <property type="term" value="P:cell adhesion"/>
    <property type="evidence" value="ECO:0007669"/>
    <property type="project" value="InterPro"/>
</dbReference>
<evidence type="ECO:0000256" key="7">
    <source>
        <dbReference type="ARBA" id="ARBA00039717"/>
    </source>
</evidence>
<feature type="binding site" evidence="9">
    <location>
        <position position="137"/>
    </location>
    <ligand>
        <name>Zn(2+)</name>
        <dbReference type="ChEBI" id="CHEBI:29105"/>
        <note>catalytic</note>
    </ligand>
</feature>
<dbReference type="GO" id="GO:0016020">
    <property type="term" value="C:membrane"/>
    <property type="evidence" value="ECO:0007669"/>
    <property type="project" value="InterPro"/>
</dbReference>
<sequence>PVAGYISICPHAISTSIHKHEELLYTIKHEILHALGFTASLYAFFRDPMGRPLTPRDQYTGKPLNFDYSLSMYTWSDRVVAQVTRPAWRLKGQTIAKTVNMIVTQNVVREVRNHFNCPTLEGGELEDQGINGTALTHWEKRVFENEFMTGTYTQNPVISRITLALMEDTGWYNINYKNAGILEWGQNLGCDFVMKSCYEWMETRIARNEDIHPFCINVNRGQPLTECTRSRGAVAICNLAEFQASLPLQYQYFRSVAGVQASDAGRYGGSVSLADYCPYLQEFVWKQDDSFKRGSRCSISQNNLEQSQNHLLEYYGPNSKCFSHGLGWQLQHCRGVFKPLSGSGCYQYRCDTRSGLTLIVMGVEHRCYFEGQQILVTYSDSHWLHRGNITCPSCAEICQEEGLQCPPEQRDVYISTDSHAARIPCGKATHHRISQMLIASLLVLCYLCIRRTF</sequence>
<dbReference type="Gene3D" id="3.90.132.10">
    <property type="entry name" value="Leishmanolysin , domain 2"/>
    <property type="match status" value="1"/>
</dbReference>
<keyword evidence="4 10" id="KW-0378">Hydrolase</keyword>
<evidence type="ECO:0000256" key="2">
    <source>
        <dbReference type="ARBA" id="ARBA00022670"/>
    </source>
</evidence>
<keyword evidence="2 10" id="KW-0645">Protease</keyword>
<accession>A0A9D3YT32</accession>
<organism evidence="11 12">
    <name type="scientific">Dreissena polymorpha</name>
    <name type="common">Zebra mussel</name>
    <name type="synonym">Mytilus polymorpha</name>
    <dbReference type="NCBI Taxonomy" id="45954"/>
    <lineage>
        <taxon>Eukaryota</taxon>
        <taxon>Metazoa</taxon>
        <taxon>Spiralia</taxon>
        <taxon>Lophotrochozoa</taxon>
        <taxon>Mollusca</taxon>
        <taxon>Bivalvia</taxon>
        <taxon>Autobranchia</taxon>
        <taxon>Heteroconchia</taxon>
        <taxon>Euheterodonta</taxon>
        <taxon>Imparidentia</taxon>
        <taxon>Neoheterodontei</taxon>
        <taxon>Myida</taxon>
        <taxon>Dreissenoidea</taxon>
        <taxon>Dreissenidae</taxon>
        <taxon>Dreissena</taxon>
    </lineage>
</organism>